<dbReference type="Gene3D" id="4.10.410.10">
    <property type="entry name" value="Pancreatic trypsin inhibitor Kunitz domain"/>
    <property type="match status" value="1"/>
</dbReference>
<proteinExistence type="predicted"/>
<dbReference type="InterPro" id="IPR036880">
    <property type="entry name" value="Kunitz_BPTI_sf"/>
</dbReference>
<dbReference type="GO" id="GO:0005615">
    <property type="term" value="C:extracellular space"/>
    <property type="evidence" value="ECO:0007669"/>
    <property type="project" value="TreeGrafter"/>
</dbReference>
<sequence length="89" mass="10494">MEGRRFAVLLFLAISIHTVATRRMRLLTMREKICYQPKDPGPCLAFIPRFYYDSNVMTCRSFIYGGCDGNDNRFATRKQCRDYCIRILK</sequence>
<dbReference type="EMBL" id="GBRA01000003">
    <property type="protein sequence ID" value="JAC94791.1"/>
    <property type="molecule type" value="Transcribed_RNA"/>
</dbReference>
<dbReference type="InterPro" id="IPR020901">
    <property type="entry name" value="Prtase_inh_Kunz-CS"/>
</dbReference>
<dbReference type="SMART" id="SM00131">
    <property type="entry name" value="KU"/>
    <property type="match status" value="1"/>
</dbReference>
<evidence type="ECO:0000256" key="4">
    <source>
        <dbReference type="ARBA" id="ARBA00022900"/>
    </source>
</evidence>
<feature type="domain" description="BPTI/Kunitz inhibitor" evidence="7">
    <location>
        <begin position="34"/>
        <end position="84"/>
    </location>
</feature>
<dbReference type="AlphaFoldDB" id="A0A098LXV2"/>
<dbReference type="PANTHER" id="PTHR10083:SF381">
    <property type="entry name" value="BPTI_KUNITZ INHIBITOR DOMAIN-CONTAINING PROTEIN"/>
    <property type="match status" value="1"/>
</dbReference>
<evidence type="ECO:0000259" key="7">
    <source>
        <dbReference type="PROSITE" id="PS50279"/>
    </source>
</evidence>
<keyword evidence="3" id="KW-0646">Protease inhibitor</keyword>
<name>A0A098LXV2_GEMSP</name>
<dbReference type="SUPFAM" id="SSF57362">
    <property type="entry name" value="BPTI-like"/>
    <property type="match status" value="1"/>
</dbReference>
<dbReference type="FunFam" id="4.10.410.10:FF:000004">
    <property type="entry name" value="Tissue factor pathway inhibitor"/>
    <property type="match status" value="1"/>
</dbReference>
<dbReference type="CDD" id="cd00109">
    <property type="entry name" value="Kunitz-type"/>
    <property type="match status" value="1"/>
</dbReference>
<evidence type="ECO:0000256" key="2">
    <source>
        <dbReference type="ARBA" id="ARBA00022525"/>
    </source>
</evidence>
<dbReference type="GO" id="GO:0004867">
    <property type="term" value="F:serine-type endopeptidase inhibitor activity"/>
    <property type="evidence" value="ECO:0007669"/>
    <property type="project" value="UniProtKB-KW"/>
</dbReference>
<accession>A0A098LXV2</accession>
<keyword evidence="5" id="KW-1015">Disulfide bond</keyword>
<dbReference type="Pfam" id="PF00014">
    <property type="entry name" value="Kunitz_BPTI"/>
    <property type="match status" value="1"/>
</dbReference>
<feature type="signal peptide" evidence="6">
    <location>
        <begin position="1"/>
        <end position="21"/>
    </location>
</feature>
<dbReference type="PANTHER" id="PTHR10083">
    <property type="entry name" value="KUNITZ-TYPE PROTEASE INHIBITOR-RELATED"/>
    <property type="match status" value="1"/>
</dbReference>
<dbReference type="PRINTS" id="PR00759">
    <property type="entry name" value="BASICPTASE"/>
</dbReference>
<reference evidence="8" key="2">
    <citation type="submission" date="2014-09" db="EMBL/GenBank/DDBJ databases">
        <authorList>
            <person name="Gonzales D.T.T."/>
            <person name="Saloma C.P."/>
        </authorList>
    </citation>
    <scope>NUCLEOTIDE SEQUENCE</scope>
    <source>
        <tissue evidence="8">Venom duct</tissue>
    </source>
</reference>
<keyword evidence="6" id="KW-0732">Signal</keyword>
<dbReference type="InterPro" id="IPR050098">
    <property type="entry name" value="TFPI/VKTCI-like"/>
</dbReference>
<keyword evidence="4" id="KW-0722">Serine protease inhibitor</keyword>
<feature type="chain" id="PRO_5001937442" evidence="6">
    <location>
        <begin position="22"/>
        <end position="89"/>
    </location>
</feature>
<protein>
    <submittedName>
        <fullName evidence="8">Gsp_03 putative toxin</fullName>
    </submittedName>
</protein>
<evidence type="ECO:0000256" key="6">
    <source>
        <dbReference type="SAM" id="SignalP"/>
    </source>
</evidence>
<dbReference type="PROSITE" id="PS50279">
    <property type="entry name" value="BPTI_KUNITZ_2"/>
    <property type="match status" value="1"/>
</dbReference>
<comment type="subcellular location">
    <subcellularLocation>
        <location evidence="1">Secreted</location>
    </subcellularLocation>
</comment>
<organism evidence="8">
    <name type="scientific">Gemmula speciosa</name>
    <name type="common">Splendid gem-turris</name>
    <name type="synonym">Pleurotoma speciosa</name>
    <dbReference type="NCBI Taxonomy" id="439592"/>
    <lineage>
        <taxon>Eukaryota</taxon>
        <taxon>Metazoa</taxon>
        <taxon>Spiralia</taxon>
        <taxon>Lophotrochozoa</taxon>
        <taxon>Mollusca</taxon>
        <taxon>Gastropoda</taxon>
        <taxon>Caenogastropoda</taxon>
        <taxon>Neogastropoda</taxon>
        <taxon>Conoidea</taxon>
        <taxon>Turridae</taxon>
        <taxon>Gemmula</taxon>
    </lineage>
</organism>
<evidence type="ECO:0000313" key="8">
    <source>
        <dbReference type="EMBL" id="JAC94791.1"/>
    </source>
</evidence>
<keyword evidence="2" id="KW-0964">Secreted</keyword>
<evidence type="ECO:0000256" key="1">
    <source>
        <dbReference type="ARBA" id="ARBA00004613"/>
    </source>
</evidence>
<evidence type="ECO:0000256" key="5">
    <source>
        <dbReference type="ARBA" id="ARBA00023157"/>
    </source>
</evidence>
<reference evidence="8" key="1">
    <citation type="journal article" date="2014" name="Toxicon">
        <title>A bioinformatics survey for conotoxin-like sequences in three turrid snail venom duct transcriptomes.</title>
        <authorList>
            <person name="Gonzales D.T."/>
            <person name="Saloma C.P."/>
        </authorList>
    </citation>
    <scope>NUCLEOTIDE SEQUENCE</scope>
    <source>
        <tissue evidence="8">Venom duct</tissue>
    </source>
</reference>
<dbReference type="InterPro" id="IPR002223">
    <property type="entry name" value="Kunitz_BPTI"/>
</dbReference>
<dbReference type="PROSITE" id="PS00280">
    <property type="entry name" value="BPTI_KUNITZ_1"/>
    <property type="match status" value="1"/>
</dbReference>
<evidence type="ECO:0000256" key="3">
    <source>
        <dbReference type="ARBA" id="ARBA00022690"/>
    </source>
</evidence>